<dbReference type="AlphaFoldDB" id="F3KIH0"/>
<comment type="caution">
    <text evidence="1">The sequence shown here is derived from an EMBL/GenBank/DDBJ whole genome shotgun (WGS) entry which is preliminary data.</text>
</comment>
<accession>F3KIH0</accession>
<dbReference type="Proteomes" id="UP000004348">
    <property type="component" value="Chromosome"/>
</dbReference>
<gene>
    <name evidence="1" type="ORF">Nlim_0267</name>
</gene>
<reference evidence="1" key="1">
    <citation type="journal article" date="2011" name="PLoS ONE">
        <title>Genome of a low-salinity ammonia-oxidizing archaeon determined by single-cell and metagenomic analysis.</title>
        <authorList>
            <person name="Blainey P.C."/>
            <person name="Mosier A.C."/>
            <person name="Potanina A."/>
            <person name="Francis C.A."/>
            <person name="Quake S.R."/>
        </authorList>
    </citation>
    <scope>NUCLEOTIDE SEQUENCE [LARGE SCALE GENOMIC DNA]</scope>
    <source>
        <strain evidence="1">SFB1</strain>
    </source>
</reference>
<proteinExistence type="predicted"/>
<dbReference type="HOGENOM" id="CLU_2662148_0_0_2"/>
<protein>
    <submittedName>
        <fullName evidence="1">Uncharacterized protein</fullName>
    </submittedName>
</protein>
<sequence length="75" mass="8394">MAYITILCNGWLFTTFSAIISSHKIYRVKSEICISQLISLPVITELYLSLRISTSNTNHENNTNLKLGQNGSCTI</sequence>
<organism evidence="1">
    <name type="scientific">Candidatus Nitrosarchaeum limnium SFB1</name>
    <dbReference type="NCBI Taxonomy" id="886738"/>
    <lineage>
        <taxon>Archaea</taxon>
        <taxon>Nitrososphaerota</taxon>
        <taxon>Nitrososphaeria</taxon>
        <taxon>Nitrosopumilales</taxon>
        <taxon>Nitrosopumilaceae</taxon>
        <taxon>Nitrosarchaeum</taxon>
    </lineage>
</organism>
<evidence type="ECO:0000313" key="1">
    <source>
        <dbReference type="EMBL" id="EGG42842.1"/>
    </source>
</evidence>
<dbReference type="STRING" id="886738.Nlim_0267"/>
<dbReference type="EMBL" id="AEGP01000020">
    <property type="protein sequence ID" value="EGG42842.1"/>
    <property type="molecule type" value="Genomic_DNA"/>
</dbReference>
<name>F3KIH0_9ARCH</name>